<dbReference type="EMBL" id="QJUL01000047">
    <property type="protein sequence ID" value="TBU86716.1"/>
    <property type="molecule type" value="Genomic_DNA"/>
</dbReference>
<keyword evidence="10" id="KW-0418">Kinase</keyword>
<comment type="similarity">
    <text evidence="3">Belongs to the etk/wzc family.</text>
</comment>
<dbReference type="OrthoDB" id="9775724at2"/>
<keyword evidence="5" id="KW-1003">Cell membrane</keyword>
<keyword evidence="13 17" id="KW-0472">Membrane</keyword>
<accession>A0A4Q9QVL8</accession>
<keyword evidence="7" id="KW-0808">Transferase</keyword>
<evidence type="ECO:0000256" key="2">
    <source>
        <dbReference type="ARBA" id="ARBA00007316"/>
    </source>
</evidence>
<dbReference type="Pfam" id="PF13807">
    <property type="entry name" value="GNVR"/>
    <property type="match status" value="1"/>
</dbReference>
<evidence type="ECO:0000256" key="4">
    <source>
        <dbReference type="ARBA" id="ARBA00011903"/>
    </source>
</evidence>
<dbReference type="InterPro" id="IPR032807">
    <property type="entry name" value="GNVR"/>
</dbReference>
<dbReference type="InterPro" id="IPR025669">
    <property type="entry name" value="AAA_dom"/>
</dbReference>
<dbReference type="GO" id="GO:0005524">
    <property type="term" value="F:ATP binding"/>
    <property type="evidence" value="ECO:0007669"/>
    <property type="project" value="UniProtKB-KW"/>
</dbReference>
<dbReference type="Proteomes" id="UP000293172">
    <property type="component" value="Unassembled WGS sequence"/>
</dbReference>
<dbReference type="InterPro" id="IPR050445">
    <property type="entry name" value="Bact_polysacc_biosynth/exp"/>
</dbReference>
<feature type="coiled-coil region" evidence="16">
    <location>
        <begin position="277"/>
        <end position="337"/>
    </location>
</feature>
<reference evidence="23 24" key="1">
    <citation type="submission" date="2018-06" db="EMBL/GenBank/DDBJ databases">
        <title>Three novel Pseudomonas species isolated from symptomatic oak.</title>
        <authorList>
            <person name="Bueno-Gonzalez V."/>
            <person name="Brady C."/>
        </authorList>
    </citation>
    <scope>NUCLEOTIDE SEQUENCE [LARGE SCALE GENOMIC DNA]</scope>
    <source>
        <strain evidence="22 23">P26B</strain>
        <strain evidence="21 24">P6B</strain>
    </source>
</reference>
<evidence type="ECO:0000256" key="3">
    <source>
        <dbReference type="ARBA" id="ARBA00008883"/>
    </source>
</evidence>
<evidence type="ECO:0000256" key="13">
    <source>
        <dbReference type="ARBA" id="ARBA00023136"/>
    </source>
</evidence>
<evidence type="ECO:0000259" key="18">
    <source>
        <dbReference type="Pfam" id="PF02706"/>
    </source>
</evidence>
<evidence type="ECO:0000256" key="9">
    <source>
        <dbReference type="ARBA" id="ARBA00022741"/>
    </source>
</evidence>
<dbReference type="InterPro" id="IPR003856">
    <property type="entry name" value="LPS_length_determ_N"/>
</dbReference>
<evidence type="ECO:0000256" key="7">
    <source>
        <dbReference type="ARBA" id="ARBA00022679"/>
    </source>
</evidence>
<dbReference type="InterPro" id="IPR027417">
    <property type="entry name" value="P-loop_NTPase"/>
</dbReference>
<evidence type="ECO:0000313" key="22">
    <source>
        <dbReference type="EMBL" id="TBV05423.1"/>
    </source>
</evidence>
<dbReference type="RefSeq" id="WP_131174840.1">
    <property type="nucleotide sequence ID" value="NZ_QJUL01000047.1"/>
</dbReference>
<keyword evidence="9" id="KW-0547">Nucleotide-binding</keyword>
<keyword evidence="11" id="KW-0067">ATP-binding</keyword>
<feature type="domain" description="AAA" evidence="19">
    <location>
        <begin position="548"/>
        <end position="705"/>
    </location>
</feature>
<dbReference type="SUPFAM" id="SSF52540">
    <property type="entry name" value="P-loop containing nucleoside triphosphate hydrolases"/>
    <property type="match status" value="1"/>
</dbReference>
<dbReference type="EC" id="2.7.10.2" evidence="4"/>
<comment type="similarity">
    <text evidence="2">Belongs to the CpsD/CapB family.</text>
</comment>
<dbReference type="Proteomes" id="UP000291334">
    <property type="component" value="Unassembled WGS sequence"/>
</dbReference>
<dbReference type="InterPro" id="IPR005702">
    <property type="entry name" value="Wzc-like_C"/>
</dbReference>
<comment type="catalytic activity">
    <reaction evidence="15">
        <text>L-tyrosyl-[protein] + ATP = O-phospho-L-tyrosyl-[protein] + ADP + H(+)</text>
        <dbReference type="Rhea" id="RHEA:10596"/>
        <dbReference type="Rhea" id="RHEA-COMP:10136"/>
        <dbReference type="Rhea" id="RHEA-COMP:20101"/>
        <dbReference type="ChEBI" id="CHEBI:15378"/>
        <dbReference type="ChEBI" id="CHEBI:30616"/>
        <dbReference type="ChEBI" id="CHEBI:46858"/>
        <dbReference type="ChEBI" id="CHEBI:61978"/>
        <dbReference type="ChEBI" id="CHEBI:456216"/>
        <dbReference type="EC" id="2.7.10.2"/>
    </reaction>
</comment>
<evidence type="ECO:0000256" key="14">
    <source>
        <dbReference type="ARBA" id="ARBA00023137"/>
    </source>
</evidence>
<evidence type="ECO:0000256" key="12">
    <source>
        <dbReference type="ARBA" id="ARBA00022989"/>
    </source>
</evidence>
<evidence type="ECO:0000256" key="6">
    <source>
        <dbReference type="ARBA" id="ARBA00022519"/>
    </source>
</evidence>
<dbReference type="NCBIfam" id="TIGR01007">
    <property type="entry name" value="eps_fam"/>
    <property type="match status" value="1"/>
</dbReference>
<proteinExistence type="inferred from homology"/>
<keyword evidence="8 17" id="KW-0812">Transmembrane</keyword>
<organism evidence="21 24">
    <name type="scientific">Phytopseudomonas dryadis</name>
    <dbReference type="NCBI Taxonomy" id="2487520"/>
    <lineage>
        <taxon>Bacteria</taxon>
        <taxon>Pseudomonadati</taxon>
        <taxon>Pseudomonadota</taxon>
        <taxon>Gammaproteobacteria</taxon>
        <taxon>Pseudomonadales</taxon>
        <taxon>Pseudomonadaceae</taxon>
        <taxon>Phytopseudomonas</taxon>
    </lineage>
</organism>
<comment type="caution">
    <text evidence="21">The sequence shown here is derived from an EMBL/GenBank/DDBJ whole genome shotgun (WGS) entry which is preliminary data.</text>
</comment>
<dbReference type="Pfam" id="PF02706">
    <property type="entry name" value="Wzz"/>
    <property type="match status" value="1"/>
</dbReference>
<evidence type="ECO:0000256" key="11">
    <source>
        <dbReference type="ARBA" id="ARBA00022840"/>
    </source>
</evidence>
<evidence type="ECO:0000256" key="15">
    <source>
        <dbReference type="ARBA" id="ARBA00051245"/>
    </source>
</evidence>
<keyword evidence="23" id="KW-1185">Reference proteome</keyword>
<sequence>MNSPARTTRQWQQLPSEDDTDYIDLKRIWNAIWLRKWSIALLVVLITLLTAIAVSRMTPVYKAVATVMIETKGTQLVSFQQVYDTTGAVNEYLQTQLGLIKSRAVAEKVVRELNLTEHPDFDPRQQPAPLINVSGFFRSLQGMLSITGLVDAPEPVKPPTEAELLDSVTKSLMDRVSIWVEGKSQLVSIAVELPDRLTAAQVANALASSYIDSQLEAQMEMSLSATTWMNTRLTELRASLQEAENRLQNYREAEGLVDVNGVATISSNELSLTGDRMIDARRQRAEAESQYRQVESMSSMGWQRLASVPAVLGNPLIQQFKADEARARAKVEELSRRYGERHPTMVAAKSDLSAASASLRAQVEQVVASIERNYQLAVANENSLRASFNTNKEQIQEISRKEFKVRELTRDVESNRSLYETFMTRLRETAATQDINSSSARIIDQAIAPSEASAPNKRLLIVLAAGLALIFGVALALVRDILNNTFKSAEDVESKLNLPVLGIVPLITNKTKSTAAHLFEHGEDQRFCESIRTIRTSVMLADMNRAQKVLVVTSSSPGEGKSTLVANMAFALGQLQRVLLIDADLRRPTLAKSFDFPVGTPGLANLIAGTAKVEDCIRSMDTNLDMLPAGAVPPNPLELLASPRFAKFLEMIKERYDHIIIDSPPSQAVSDAVLLSTIADAVIYVVKSESTSIPLAQKGVGHLLQSGASLMGVVLNQVDVEKAAKSGEYSGYYDHYGYSDQKA</sequence>
<dbReference type="EMBL" id="QJUM01000013">
    <property type="protein sequence ID" value="TBV05423.1"/>
    <property type="molecule type" value="Genomic_DNA"/>
</dbReference>
<dbReference type="GO" id="GO:0005886">
    <property type="term" value="C:plasma membrane"/>
    <property type="evidence" value="ECO:0007669"/>
    <property type="project" value="UniProtKB-SubCell"/>
</dbReference>
<dbReference type="PANTHER" id="PTHR32309">
    <property type="entry name" value="TYROSINE-PROTEIN KINASE"/>
    <property type="match status" value="1"/>
</dbReference>
<evidence type="ECO:0000256" key="17">
    <source>
        <dbReference type="SAM" id="Phobius"/>
    </source>
</evidence>
<feature type="transmembrane region" description="Helical" evidence="17">
    <location>
        <begin position="37"/>
        <end position="54"/>
    </location>
</feature>
<evidence type="ECO:0000313" key="21">
    <source>
        <dbReference type="EMBL" id="TBU86716.1"/>
    </source>
</evidence>
<dbReference type="Pfam" id="PF13614">
    <property type="entry name" value="AAA_31"/>
    <property type="match status" value="1"/>
</dbReference>
<dbReference type="GO" id="GO:0004715">
    <property type="term" value="F:non-membrane spanning protein tyrosine kinase activity"/>
    <property type="evidence" value="ECO:0007669"/>
    <property type="project" value="UniProtKB-EC"/>
</dbReference>
<evidence type="ECO:0000256" key="1">
    <source>
        <dbReference type="ARBA" id="ARBA00004429"/>
    </source>
</evidence>
<evidence type="ECO:0000256" key="10">
    <source>
        <dbReference type="ARBA" id="ARBA00022777"/>
    </source>
</evidence>
<dbReference type="CDD" id="cd05387">
    <property type="entry name" value="BY-kinase"/>
    <property type="match status" value="1"/>
</dbReference>
<feature type="domain" description="Polysaccharide chain length determinant N-terminal" evidence="18">
    <location>
        <begin position="22"/>
        <end position="113"/>
    </location>
</feature>
<evidence type="ECO:0000256" key="5">
    <source>
        <dbReference type="ARBA" id="ARBA00022475"/>
    </source>
</evidence>
<evidence type="ECO:0000313" key="24">
    <source>
        <dbReference type="Proteomes" id="UP000293172"/>
    </source>
</evidence>
<keyword evidence="12 17" id="KW-1133">Transmembrane helix</keyword>
<name>A0A4Q9QVL8_9GAMM</name>
<protein>
    <recommendedName>
        <fullName evidence="4">non-specific protein-tyrosine kinase</fullName>
        <ecNumber evidence="4">2.7.10.2</ecNumber>
    </recommendedName>
</protein>
<gene>
    <name evidence="22" type="ORF">DNK34_12850</name>
    <name evidence="21" type="ORF">DNK44_22380</name>
</gene>
<keyword evidence="14" id="KW-0829">Tyrosine-protein kinase</keyword>
<evidence type="ECO:0000259" key="20">
    <source>
        <dbReference type="Pfam" id="PF13807"/>
    </source>
</evidence>
<comment type="subcellular location">
    <subcellularLocation>
        <location evidence="1">Cell inner membrane</location>
        <topology evidence="1">Multi-pass membrane protein</topology>
    </subcellularLocation>
</comment>
<evidence type="ECO:0000256" key="8">
    <source>
        <dbReference type="ARBA" id="ARBA00022692"/>
    </source>
</evidence>
<feature type="domain" description="Tyrosine-protein kinase G-rich" evidence="20">
    <location>
        <begin position="407"/>
        <end position="480"/>
    </location>
</feature>
<dbReference type="AlphaFoldDB" id="A0A4Q9QVL8"/>
<dbReference type="GO" id="GO:0042802">
    <property type="term" value="F:identical protein binding"/>
    <property type="evidence" value="ECO:0007669"/>
    <property type="project" value="UniProtKB-ARBA"/>
</dbReference>
<keyword evidence="6" id="KW-0997">Cell inner membrane</keyword>
<dbReference type="Gene3D" id="3.40.50.300">
    <property type="entry name" value="P-loop containing nucleotide triphosphate hydrolases"/>
    <property type="match status" value="1"/>
</dbReference>
<dbReference type="FunFam" id="3.40.50.300:FF:000527">
    <property type="entry name" value="Tyrosine-protein kinase etk"/>
    <property type="match status" value="1"/>
</dbReference>
<evidence type="ECO:0000256" key="16">
    <source>
        <dbReference type="SAM" id="Coils"/>
    </source>
</evidence>
<evidence type="ECO:0000259" key="19">
    <source>
        <dbReference type="Pfam" id="PF13614"/>
    </source>
</evidence>
<evidence type="ECO:0000313" key="23">
    <source>
        <dbReference type="Proteomes" id="UP000291334"/>
    </source>
</evidence>
<feature type="transmembrane region" description="Helical" evidence="17">
    <location>
        <begin position="459"/>
        <end position="478"/>
    </location>
</feature>
<dbReference type="PANTHER" id="PTHR32309:SF13">
    <property type="entry name" value="FERRIC ENTEROBACTIN TRANSPORT PROTEIN FEPE"/>
    <property type="match status" value="1"/>
</dbReference>
<keyword evidence="16" id="KW-0175">Coiled coil</keyword>